<evidence type="ECO:0000313" key="2">
    <source>
        <dbReference type="EMBL" id="CEN50382.1"/>
    </source>
</evidence>
<gene>
    <name evidence="2" type="ORF">CCAN11_2140001</name>
</gene>
<proteinExistence type="predicted"/>
<reference evidence="3" key="1">
    <citation type="submission" date="2015-01" db="EMBL/GenBank/DDBJ databases">
        <authorList>
            <person name="MANFREDI Pablo"/>
        </authorList>
    </citation>
    <scope>NUCLEOTIDE SEQUENCE [LARGE SCALE GENOMIC DNA]</scope>
    <source>
        <strain evidence="3">Cc11</strain>
    </source>
</reference>
<protein>
    <submittedName>
        <fullName evidence="2">Uncharacterized protein</fullName>
    </submittedName>
</protein>
<name>A0A0B7IK40_9FLAO</name>
<keyword evidence="1" id="KW-0812">Transmembrane</keyword>
<evidence type="ECO:0000256" key="1">
    <source>
        <dbReference type="SAM" id="Phobius"/>
    </source>
</evidence>
<keyword evidence="1" id="KW-0472">Membrane</keyword>
<sequence length="48" mass="5783">MNDFLKDNYPLKSVLIDRVIFIVTYVIYPLIIILLIILTQKMAYFIKY</sequence>
<evidence type="ECO:0000313" key="3">
    <source>
        <dbReference type="Proteomes" id="UP000039370"/>
    </source>
</evidence>
<dbReference type="EMBL" id="CDOK01000129">
    <property type="protein sequence ID" value="CEN50382.1"/>
    <property type="molecule type" value="Genomic_DNA"/>
</dbReference>
<dbReference type="Proteomes" id="UP000039370">
    <property type="component" value="Unassembled WGS sequence"/>
</dbReference>
<feature type="transmembrane region" description="Helical" evidence="1">
    <location>
        <begin position="20"/>
        <end position="38"/>
    </location>
</feature>
<accession>A0A0B7IK40</accession>
<keyword evidence="1" id="KW-1133">Transmembrane helix</keyword>
<organism evidence="2 3">
    <name type="scientific">Capnocytophaga canimorsus</name>
    <dbReference type="NCBI Taxonomy" id="28188"/>
    <lineage>
        <taxon>Bacteria</taxon>
        <taxon>Pseudomonadati</taxon>
        <taxon>Bacteroidota</taxon>
        <taxon>Flavobacteriia</taxon>
        <taxon>Flavobacteriales</taxon>
        <taxon>Flavobacteriaceae</taxon>
        <taxon>Capnocytophaga</taxon>
    </lineage>
</organism>
<dbReference type="AlphaFoldDB" id="A0A0B7IK40"/>